<dbReference type="Proteomes" id="UP001430290">
    <property type="component" value="Unassembled WGS sequence"/>
</dbReference>
<reference evidence="1" key="1">
    <citation type="submission" date="2021-09" db="EMBL/GenBank/DDBJ databases">
        <authorList>
            <person name="Wu T."/>
            <person name="Guo S.Z."/>
        </authorList>
    </citation>
    <scope>NUCLEOTIDE SEQUENCE</scope>
    <source>
        <strain evidence="1">RSS-23</strain>
    </source>
</reference>
<proteinExistence type="predicted"/>
<accession>A0ABS7TFA7</accession>
<keyword evidence="2" id="KW-1185">Reference proteome</keyword>
<organism evidence="1 2">
    <name type="scientific">Thermomonas beijingensis</name>
    <dbReference type="NCBI Taxonomy" id="2872701"/>
    <lineage>
        <taxon>Bacteria</taxon>
        <taxon>Pseudomonadati</taxon>
        <taxon>Pseudomonadota</taxon>
        <taxon>Gammaproteobacteria</taxon>
        <taxon>Lysobacterales</taxon>
        <taxon>Lysobacteraceae</taxon>
        <taxon>Thermomonas</taxon>
    </lineage>
</organism>
<protein>
    <submittedName>
        <fullName evidence="1">Group III truncated hemoglobin</fullName>
    </submittedName>
</protein>
<dbReference type="EMBL" id="JAIQDJ010000004">
    <property type="protein sequence ID" value="MBZ4186518.1"/>
    <property type="molecule type" value="Genomic_DNA"/>
</dbReference>
<dbReference type="InterPro" id="IPR012292">
    <property type="entry name" value="Globin/Proto"/>
</dbReference>
<sequence>MSRHVDTTLAPDAAIPSHAQIATLVDCFYDKIQVHPTLGPVFNAAVHDWPAHKALLTSFWGSVILRAASYRGNPMAKHQGHAITTQHFIEWLALWRATADELLTPTQAELVHEYASRIGRSLRYGLGLPEPGRAPIPLGPRLPLLRGG</sequence>
<name>A0ABS7TFA7_9GAMM</name>
<dbReference type="CDD" id="cd08916">
    <property type="entry name" value="TrHb3_P"/>
    <property type="match status" value="1"/>
</dbReference>
<evidence type="ECO:0000313" key="1">
    <source>
        <dbReference type="EMBL" id="MBZ4186518.1"/>
    </source>
</evidence>
<dbReference type="InterPro" id="IPR009050">
    <property type="entry name" value="Globin-like_sf"/>
</dbReference>
<comment type="caution">
    <text evidence="1">The sequence shown here is derived from an EMBL/GenBank/DDBJ whole genome shotgun (WGS) entry which is preliminary data.</text>
</comment>
<dbReference type="Gene3D" id="1.10.490.10">
    <property type="entry name" value="Globins"/>
    <property type="match status" value="1"/>
</dbReference>
<gene>
    <name evidence="1" type="ORF">K7B09_09295</name>
</gene>
<dbReference type="SUPFAM" id="SSF46458">
    <property type="entry name" value="Globin-like"/>
    <property type="match status" value="1"/>
</dbReference>
<evidence type="ECO:0000313" key="2">
    <source>
        <dbReference type="Proteomes" id="UP001430290"/>
    </source>
</evidence>